<keyword evidence="10" id="KW-0460">Magnesium</keyword>
<evidence type="ECO:0000256" key="6">
    <source>
        <dbReference type="ARBA" id="ARBA00022840"/>
    </source>
</evidence>
<dbReference type="AlphaFoldDB" id="A0A9D1INP7"/>
<feature type="binding site" evidence="10">
    <location>
        <position position="412"/>
    </location>
    <ligand>
        <name>meso-2,6-diaminopimelate</name>
        <dbReference type="ChEBI" id="CHEBI:57791"/>
    </ligand>
</feature>
<feature type="binding site" evidence="10">
    <location>
        <position position="146"/>
    </location>
    <ligand>
        <name>UDP-N-acetyl-alpha-D-muramoyl-L-alanyl-D-glutamate</name>
        <dbReference type="ChEBI" id="CHEBI:83900"/>
    </ligand>
</feature>
<feature type="binding site" evidence="10">
    <location>
        <position position="154"/>
    </location>
    <ligand>
        <name>UDP-N-acetyl-alpha-D-muramoyl-L-alanyl-D-glutamate</name>
        <dbReference type="ChEBI" id="CHEBI:83900"/>
    </ligand>
</feature>
<dbReference type="PANTHER" id="PTHR23135:SF4">
    <property type="entry name" value="UDP-N-ACETYLMURAMOYL-L-ALANYL-D-GLUTAMATE--2,6-DIAMINOPIMELATE LIGASE MURE HOMOLOG, CHLOROPLASTIC"/>
    <property type="match status" value="1"/>
</dbReference>
<keyword evidence="4 10" id="KW-0436">Ligase</keyword>
<dbReference type="Gene3D" id="3.40.1190.10">
    <property type="entry name" value="Mur-like, catalytic domain"/>
    <property type="match status" value="1"/>
</dbReference>
<dbReference type="InterPro" id="IPR013221">
    <property type="entry name" value="Mur_ligase_cen"/>
</dbReference>
<evidence type="ECO:0000256" key="9">
    <source>
        <dbReference type="ARBA" id="ARBA00023316"/>
    </source>
</evidence>
<comment type="cofactor">
    <cofactor evidence="10">
        <name>Mg(2+)</name>
        <dbReference type="ChEBI" id="CHEBI:18420"/>
    </cofactor>
</comment>
<dbReference type="SUPFAM" id="SSF53623">
    <property type="entry name" value="MurD-like peptide ligases, catalytic domain"/>
    <property type="match status" value="1"/>
</dbReference>
<comment type="catalytic activity">
    <reaction evidence="10">
        <text>UDP-N-acetyl-alpha-D-muramoyl-L-alanyl-D-glutamate + meso-2,6-diaminopimelate + ATP = UDP-N-acetyl-alpha-D-muramoyl-L-alanyl-gamma-D-glutamyl-meso-2,6-diaminopimelate + ADP + phosphate + H(+)</text>
        <dbReference type="Rhea" id="RHEA:23676"/>
        <dbReference type="ChEBI" id="CHEBI:15378"/>
        <dbReference type="ChEBI" id="CHEBI:30616"/>
        <dbReference type="ChEBI" id="CHEBI:43474"/>
        <dbReference type="ChEBI" id="CHEBI:57791"/>
        <dbReference type="ChEBI" id="CHEBI:83900"/>
        <dbReference type="ChEBI" id="CHEBI:83905"/>
        <dbReference type="ChEBI" id="CHEBI:456216"/>
        <dbReference type="EC" id="6.3.2.13"/>
    </reaction>
</comment>
<dbReference type="GO" id="GO:0005737">
    <property type="term" value="C:cytoplasm"/>
    <property type="evidence" value="ECO:0007669"/>
    <property type="project" value="UniProtKB-SubCell"/>
</dbReference>
<evidence type="ECO:0000256" key="5">
    <source>
        <dbReference type="ARBA" id="ARBA00022741"/>
    </source>
</evidence>
<evidence type="ECO:0000256" key="1">
    <source>
        <dbReference type="ARBA" id="ARBA00004752"/>
    </source>
</evidence>
<feature type="binding site" evidence="10">
    <location>
        <position position="416"/>
    </location>
    <ligand>
        <name>meso-2,6-diaminopimelate</name>
        <dbReference type="ChEBI" id="CHEBI:57791"/>
    </ligand>
</feature>
<dbReference type="InterPro" id="IPR018109">
    <property type="entry name" value="Folylpolyglutamate_synth_CS"/>
</dbReference>
<gene>
    <name evidence="10" type="primary">murE</name>
    <name evidence="14" type="ORF">IAB68_04845</name>
</gene>
<proteinExistence type="inferred from homology"/>
<protein>
    <recommendedName>
        <fullName evidence="10">UDP-N-acetylmuramoyl-L-alanyl-D-glutamate--2,6-diaminopimelate ligase</fullName>
        <ecNumber evidence="10">6.3.2.13</ecNumber>
    </recommendedName>
    <alternativeName>
        <fullName evidence="10">Meso-A2pm-adding enzyme</fullName>
    </alternativeName>
    <alternativeName>
        <fullName evidence="10">Meso-diaminopimelate-adding enzyme</fullName>
    </alternativeName>
    <alternativeName>
        <fullName evidence="10">UDP-MurNAc-L-Ala-D-Glu:meso-diaminopimelate ligase</fullName>
    </alternativeName>
    <alternativeName>
        <fullName evidence="10">UDP-MurNAc-tripeptide synthetase</fullName>
    </alternativeName>
    <alternativeName>
        <fullName evidence="10">UDP-N-acetylmuramyl-tripeptide synthetase</fullName>
    </alternativeName>
</protein>
<dbReference type="EMBL" id="DVMT01000048">
    <property type="protein sequence ID" value="HIU40607.1"/>
    <property type="molecule type" value="Genomic_DNA"/>
</dbReference>
<comment type="subcellular location">
    <subcellularLocation>
        <location evidence="10 11">Cytoplasm</location>
    </subcellularLocation>
</comment>
<dbReference type="Pfam" id="PF08245">
    <property type="entry name" value="Mur_ligase_M"/>
    <property type="match status" value="1"/>
</dbReference>
<dbReference type="InterPro" id="IPR004101">
    <property type="entry name" value="Mur_ligase_C"/>
</dbReference>
<dbReference type="GO" id="GO:0009252">
    <property type="term" value="P:peptidoglycan biosynthetic process"/>
    <property type="evidence" value="ECO:0007669"/>
    <property type="project" value="UniProtKB-UniRule"/>
</dbReference>
<reference evidence="14" key="1">
    <citation type="submission" date="2020-10" db="EMBL/GenBank/DDBJ databases">
        <authorList>
            <person name="Gilroy R."/>
        </authorList>
    </citation>
    <scope>NUCLEOTIDE SEQUENCE</scope>
    <source>
        <strain evidence="14">CHK193-30670</strain>
    </source>
</reference>
<comment type="pathway">
    <text evidence="1 10 11">Cell wall biogenesis; peptidoglycan biosynthesis.</text>
</comment>
<dbReference type="PROSITE" id="PS01011">
    <property type="entry name" value="FOLYLPOLYGLU_SYNT_1"/>
    <property type="match status" value="1"/>
</dbReference>
<feature type="binding site" evidence="10">
    <location>
        <position position="118"/>
    </location>
    <ligand>
        <name>UDP-N-acetyl-alpha-D-muramoyl-L-alanyl-D-glutamate</name>
        <dbReference type="ChEBI" id="CHEBI:83900"/>
    </ligand>
</feature>
<dbReference type="GO" id="GO:0000287">
    <property type="term" value="F:magnesium ion binding"/>
    <property type="evidence" value="ECO:0007669"/>
    <property type="project" value="UniProtKB-UniRule"/>
</dbReference>
<comment type="similarity">
    <text evidence="2 10">Belongs to the MurCDEF family. MurE subfamily.</text>
</comment>
<comment type="PTM">
    <text evidence="10">Carboxylation is probably crucial for Mg(2+) binding and, consequently, for the gamma-phosphate positioning of ATP.</text>
</comment>
<feature type="binding site" evidence="10">
    <location>
        <begin position="119"/>
        <end position="120"/>
    </location>
    <ligand>
        <name>UDP-N-acetyl-alpha-D-muramoyl-L-alanyl-D-glutamate</name>
        <dbReference type="ChEBI" id="CHEBI:83900"/>
    </ligand>
</feature>
<evidence type="ECO:0000313" key="15">
    <source>
        <dbReference type="Proteomes" id="UP000824074"/>
    </source>
</evidence>
<dbReference type="PANTHER" id="PTHR23135">
    <property type="entry name" value="MUR LIGASE FAMILY MEMBER"/>
    <property type="match status" value="1"/>
</dbReference>
<evidence type="ECO:0000256" key="11">
    <source>
        <dbReference type="RuleBase" id="RU004135"/>
    </source>
</evidence>
<keyword evidence="3 10" id="KW-0963">Cytoplasm</keyword>
<evidence type="ECO:0000256" key="10">
    <source>
        <dbReference type="HAMAP-Rule" id="MF_00208"/>
    </source>
</evidence>
<evidence type="ECO:0000259" key="12">
    <source>
        <dbReference type="Pfam" id="PF02875"/>
    </source>
</evidence>
<comment type="caution">
    <text evidence="10">Lacks conserved residue(s) required for the propagation of feature annotation.</text>
</comment>
<keyword evidence="6 10" id="KW-0067">ATP-binding</keyword>
<dbReference type="HAMAP" id="MF_00208">
    <property type="entry name" value="MurE"/>
    <property type="match status" value="1"/>
</dbReference>
<feature type="binding site" evidence="10">
    <location>
        <begin position="363"/>
        <end position="366"/>
    </location>
    <ligand>
        <name>meso-2,6-diaminopimelate</name>
        <dbReference type="ChEBI" id="CHEBI:57791"/>
    </ligand>
</feature>
<evidence type="ECO:0000256" key="7">
    <source>
        <dbReference type="ARBA" id="ARBA00022960"/>
    </source>
</evidence>
<name>A0A9D1INP7_9FIRM</name>
<dbReference type="SUPFAM" id="SSF63418">
    <property type="entry name" value="MurE/MurF N-terminal domain"/>
    <property type="match status" value="1"/>
</dbReference>
<feature type="binding site" evidence="10">
    <location>
        <begin position="77"/>
        <end position="83"/>
    </location>
    <ligand>
        <name>ATP</name>
        <dbReference type="ChEBI" id="CHEBI:30616"/>
    </ligand>
</feature>
<keyword evidence="10 11" id="KW-0132">Cell division</keyword>
<dbReference type="InterPro" id="IPR035911">
    <property type="entry name" value="MurE/MurF_N"/>
</dbReference>
<dbReference type="InterPro" id="IPR036615">
    <property type="entry name" value="Mur_ligase_C_dom_sf"/>
</dbReference>
<keyword evidence="9 10" id="KW-0961">Cell wall biogenesis/degradation</keyword>
<dbReference type="GO" id="GO:0004326">
    <property type="term" value="F:tetrahydrofolylpolyglutamate synthase activity"/>
    <property type="evidence" value="ECO:0007669"/>
    <property type="project" value="InterPro"/>
</dbReference>
<evidence type="ECO:0000256" key="8">
    <source>
        <dbReference type="ARBA" id="ARBA00022984"/>
    </source>
</evidence>
<keyword evidence="5 10" id="KW-0547">Nucleotide-binding</keyword>
<feature type="binding site" evidence="10">
    <location>
        <position position="152"/>
    </location>
    <ligand>
        <name>UDP-N-acetyl-alpha-D-muramoyl-L-alanyl-D-glutamate</name>
        <dbReference type="ChEBI" id="CHEBI:83900"/>
    </ligand>
</feature>
<dbReference type="NCBIfam" id="NF001126">
    <property type="entry name" value="PRK00139.1-4"/>
    <property type="match status" value="1"/>
</dbReference>
<evidence type="ECO:0000259" key="13">
    <source>
        <dbReference type="Pfam" id="PF08245"/>
    </source>
</evidence>
<dbReference type="GO" id="GO:0071555">
    <property type="term" value="P:cell wall organization"/>
    <property type="evidence" value="ECO:0007669"/>
    <property type="project" value="UniProtKB-KW"/>
</dbReference>
<accession>A0A9D1INP7</accession>
<feature type="domain" description="Mur ligase central" evidence="13">
    <location>
        <begin position="75"/>
        <end position="268"/>
    </location>
</feature>
<evidence type="ECO:0000256" key="2">
    <source>
        <dbReference type="ARBA" id="ARBA00005898"/>
    </source>
</evidence>
<keyword evidence="10 11" id="KW-0131">Cell cycle</keyword>
<feature type="binding site" evidence="10">
    <location>
        <position position="339"/>
    </location>
    <ligand>
        <name>meso-2,6-diaminopimelate</name>
        <dbReference type="ChEBI" id="CHEBI:57791"/>
    </ligand>
</feature>
<dbReference type="GO" id="GO:0008765">
    <property type="term" value="F:UDP-N-acetylmuramoylalanyl-D-glutamate-2,6-diaminopimelate ligase activity"/>
    <property type="evidence" value="ECO:0007669"/>
    <property type="project" value="UniProtKB-UniRule"/>
</dbReference>
<organism evidence="14 15">
    <name type="scientific">Candidatus Aphodocola excrementigallinarum</name>
    <dbReference type="NCBI Taxonomy" id="2840670"/>
    <lineage>
        <taxon>Bacteria</taxon>
        <taxon>Bacillati</taxon>
        <taxon>Bacillota</taxon>
        <taxon>Bacilli</taxon>
        <taxon>Candidatus Aphodocola</taxon>
    </lineage>
</organism>
<dbReference type="SUPFAM" id="SSF53244">
    <property type="entry name" value="MurD-like peptide ligases, peptide-binding domain"/>
    <property type="match status" value="1"/>
</dbReference>
<feature type="short sequence motif" description="Meso-diaminopimelate recognition motif" evidence="10">
    <location>
        <begin position="363"/>
        <end position="366"/>
    </location>
</feature>
<dbReference type="InterPro" id="IPR005761">
    <property type="entry name" value="UDP-N-AcMur-Glu-dNH2Pim_ligase"/>
</dbReference>
<dbReference type="InterPro" id="IPR036565">
    <property type="entry name" value="Mur-like_cat_sf"/>
</dbReference>
<dbReference type="GO" id="GO:0051301">
    <property type="term" value="P:cell division"/>
    <property type="evidence" value="ECO:0007669"/>
    <property type="project" value="UniProtKB-KW"/>
</dbReference>
<evidence type="ECO:0000256" key="3">
    <source>
        <dbReference type="ARBA" id="ARBA00022490"/>
    </source>
</evidence>
<comment type="function">
    <text evidence="10">Catalyzes the addition of meso-diaminopimelic acid to the nucleotide precursor UDP-N-acetylmuramoyl-L-alanyl-D-glutamate (UMAG) in the biosynthesis of bacterial cell-wall peptidoglycan.</text>
</comment>
<feature type="modified residue" description="N6-carboxylysine" evidence="10">
    <location>
        <position position="186"/>
    </location>
</feature>
<dbReference type="GO" id="GO:0005524">
    <property type="term" value="F:ATP binding"/>
    <property type="evidence" value="ECO:0007669"/>
    <property type="project" value="UniProtKB-UniRule"/>
</dbReference>
<feature type="domain" description="Mur ligase C-terminal" evidence="12">
    <location>
        <begin position="291"/>
        <end position="414"/>
    </location>
</feature>
<keyword evidence="7 10" id="KW-0133">Cell shape</keyword>
<evidence type="ECO:0000256" key="4">
    <source>
        <dbReference type="ARBA" id="ARBA00022598"/>
    </source>
</evidence>
<dbReference type="Pfam" id="PF02875">
    <property type="entry name" value="Mur_ligase_C"/>
    <property type="match status" value="1"/>
</dbReference>
<reference evidence="14" key="2">
    <citation type="journal article" date="2021" name="PeerJ">
        <title>Extensive microbial diversity within the chicken gut microbiome revealed by metagenomics and culture.</title>
        <authorList>
            <person name="Gilroy R."/>
            <person name="Ravi A."/>
            <person name="Getino M."/>
            <person name="Pursley I."/>
            <person name="Horton D.L."/>
            <person name="Alikhan N.F."/>
            <person name="Baker D."/>
            <person name="Gharbi K."/>
            <person name="Hall N."/>
            <person name="Watson M."/>
            <person name="Adriaenssens E.M."/>
            <person name="Foster-Nyarko E."/>
            <person name="Jarju S."/>
            <person name="Secka A."/>
            <person name="Antonio M."/>
            <person name="Oren A."/>
            <person name="Chaudhuri R.R."/>
            <person name="La Ragione R."/>
            <person name="Hildebrand F."/>
            <person name="Pallen M.J."/>
        </authorList>
    </citation>
    <scope>NUCLEOTIDE SEQUENCE</scope>
    <source>
        <strain evidence="14">CHK193-30670</strain>
    </source>
</reference>
<sequence length="441" mass="50638">MRLWMNSKYVTKGDYFLVNKENEGYVYDAIKNGASKIICDTNKTYEITTKKVNNVYDYIASFYKDKIDELKLIGVTGTNGKTTTCYLIYQMLNSIGVKTSYIGTIGFYLNDKVKSLNNTTPSIDVLYNLLLDSYNAGCKVVVMEVSSHALRQDRVHGLLFDAVIITNVTEEHQDYHKNMKDYINSKRKIIYMLKNNKICILNKKDKHYKKFINKSNRNVIIGKDIKIKKYKIELEKTNVTIKCKKKINLELSLLGDFNIYNYVMAYVALKELGYNNDKFIKASYNYKAPIGRMQKIKYKNNAIFIDYAHTPDAVLNVLKTVRKINSDGVITIIGCGGDRDKEKREKMGSISCVYSNYVIFTLDNPRGEDPKSIVNDMLKGAFGKYEVILDRKKAIEKGISLLNGNKILMILGKGHENYQIIKGVKHHFSDLEEVMNIILKK</sequence>
<feature type="binding site" evidence="10">
    <location>
        <position position="7"/>
    </location>
    <ligand>
        <name>UDP-N-acetyl-alpha-D-muramoyl-L-alanyl-D-glutamate</name>
        <dbReference type="ChEBI" id="CHEBI:83900"/>
    </ligand>
</feature>
<dbReference type="Gene3D" id="3.90.190.20">
    <property type="entry name" value="Mur ligase, C-terminal domain"/>
    <property type="match status" value="1"/>
</dbReference>
<keyword evidence="8 10" id="KW-0573">Peptidoglycan synthesis</keyword>
<dbReference type="NCBIfam" id="TIGR01085">
    <property type="entry name" value="murE"/>
    <property type="match status" value="1"/>
</dbReference>
<evidence type="ECO:0000313" key="14">
    <source>
        <dbReference type="EMBL" id="HIU40607.1"/>
    </source>
</evidence>
<dbReference type="GO" id="GO:0008360">
    <property type="term" value="P:regulation of cell shape"/>
    <property type="evidence" value="ECO:0007669"/>
    <property type="project" value="UniProtKB-KW"/>
</dbReference>
<comment type="caution">
    <text evidence="14">The sequence shown here is derived from an EMBL/GenBank/DDBJ whole genome shotgun (WGS) entry which is preliminary data.</text>
</comment>
<dbReference type="EC" id="6.3.2.13" evidence="10"/>
<dbReference type="Proteomes" id="UP000824074">
    <property type="component" value="Unassembled WGS sequence"/>
</dbReference>